<dbReference type="EMBL" id="CP000112">
    <property type="protein sequence ID" value="ABB39670.2"/>
    <property type="molecule type" value="Genomic_DNA"/>
</dbReference>
<dbReference type="Proteomes" id="UP000002710">
    <property type="component" value="Chromosome"/>
</dbReference>
<dbReference type="GO" id="GO:0008168">
    <property type="term" value="F:methyltransferase activity"/>
    <property type="evidence" value="ECO:0007669"/>
    <property type="project" value="UniProtKB-KW"/>
</dbReference>
<dbReference type="AlphaFoldDB" id="Q30XC6"/>
<dbReference type="Pfam" id="PF00852">
    <property type="entry name" value="Glyco_transf_10"/>
    <property type="match status" value="1"/>
</dbReference>
<proteinExistence type="inferred from homology"/>
<evidence type="ECO:0000313" key="6">
    <source>
        <dbReference type="Proteomes" id="UP000002710"/>
    </source>
</evidence>
<keyword evidence="6" id="KW-1185">Reference proteome</keyword>
<sequence length="341" mass="39091">MMSFSDKQVCCLLATEHVPWPWLRQTSGGKGVVGSVRFKINEDQQGDADWLVVVDSPPENLYTRVPFDRRILFITEPPEVKVYSPSFLKQFYWIISPYLVNGATGRCLLENSCLPWQFGVDMDSRCCNEPFGDLDNLVNYEVPVKRHEISVVCSTKAITNAQKQRLAFVKTLSKRLGDRLHIYGRGVSPVRDKATAIIPYRYHIVLENNRLDNFWTEKFSDALLGWSLPLYAGAGNLEKALPANGIIQLPIDNHEEAIAVVERVLRDDPYMEYQPALAKCREWCLKNTNIFFRVATLIENSMVVNSSRLLDKHCKILKTTRVESAIYRRLRRWGLFSAESN</sequence>
<comment type="similarity">
    <text evidence="1">Belongs to the glycosyltransferase 10 family.</text>
</comment>
<keyword evidence="2" id="KW-0328">Glycosyltransferase</keyword>
<dbReference type="PANTHER" id="PTHR11929:SF226">
    <property type="entry name" value="ATP-DEPENDENT DNA HELICASE-RELATED"/>
    <property type="match status" value="1"/>
</dbReference>
<reference evidence="5 6" key="1">
    <citation type="journal article" date="2011" name="J. Bacteriol.">
        <title>Complete genome sequence and updated annotation of Desulfovibrio alaskensis G20.</title>
        <authorList>
            <person name="Hauser L.J."/>
            <person name="Land M.L."/>
            <person name="Brown S.D."/>
            <person name="Larimer F."/>
            <person name="Keller K.L."/>
            <person name="Rapp-Giles B.J."/>
            <person name="Price M.N."/>
            <person name="Lin M."/>
            <person name="Bruce D.C."/>
            <person name="Detter J.C."/>
            <person name="Tapia R."/>
            <person name="Han C.S."/>
            <person name="Goodwin L.A."/>
            <person name="Cheng J.F."/>
            <person name="Pitluck S."/>
            <person name="Copeland A."/>
            <person name="Lucas S."/>
            <person name="Nolan M."/>
            <person name="Lapidus A.L."/>
            <person name="Palumbo A.V."/>
            <person name="Wall J.D."/>
        </authorList>
    </citation>
    <scope>NUCLEOTIDE SEQUENCE [LARGE SCALE GENOMIC DNA]</scope>
    <source>
        <strain evidence="6">ATCC BAA 1058 / DSM 17464 / G20</strain>
    </source>
</reference>
<accession>Q30XC6</accession>
<organism evidence="5 6">
    <name type="scientific">Oleidesulfovibrio alaskensis (strain ATCC BAA-1058 / DSM 17464 / G20)</name>
    <name type="common">Desulfovibrio alaskensis</name>
    <dbReference type="NCBI Taxonomy" id="207559"/>
    <lineage>
        <taxon>Bacteria</taxon>
        <taxon>Pseudomonadati</taxon>
        <taxon>Thermodesulfobacteriota</taxon>
        <taxon>Desulfovibrionia</taxon>
        <taxon>Desulfovibrionales</taxon>
        <taxon>Desulfovibrionaceae</taxon>
        <taxon>Oleidesulfovibrio</taxon>
    </lineage>
</organism>
<protein>
    <submittedName>
        <fullName evidence="5">Methyltransferase FkbM family</fullName>
    </submittedName>
</protein>
<dbReference type="PANTHER" id="PTHR11929">
    <property type="entry name" value="ALPHA- 1,3 -FUCOSYLTRANSFERASE"/>
    <property type="match status" value="1"/>
</dbReference>
<dbReference type="eggNOG" id="ENOG502Z8JE">
    <property type="taxonomic scope" value="Bacteria"/>
</dbReference>
<dbReference type="GO" id="GO:0016020">
    <property type="term" value="C:membrane"/>
    <property type="evidence" value="ECO:0007669"/>
    <property type="project" value="InterPro"/>
</dbReference>
<dbReference type="HOGENOM" id="CLU_066854_0_0_7"/>
<keyword evidence="3 5" id="KW-0808">Transferase</keyword>
<dbReference type="InterPro" id="IPR038577">
    <property type="entry name" value="GT10-like_C_sf"/>
</dbReference>
<dbReference type="InterPro" id="IPR001503">
    <property type="entry name" value="Glyco_trans_10"/>
</dbReference>
<keyword evidence="5" id="KW-0489">Methyltransferase</keyword>
<evidence type="ECO:0000259" key="4">
    <source>
        <dbReference type="Pfam" id="PF00852"/>
    </source>
</evidence>
<dbReference type="RefSeq" id="WP_011368663.1">
    <property type="nucleotide sequence ID" value="NC_007519.1"/>
</dbReference>
<dbReference type="GO" id="GO:0046920">
    <property type="term" value="F:alpha-(1-&gt;3)-fucosyltransferase activity"/>
    <property type="evidence" value="ECO:0007669"/>
    <property type="project" value="TreeGrafter"/>
</dbReference>
<name>Q30XC6_OLEA2</name>
<gene>
    <name evidence="5" type="ordered locus">Dde_2875</name>
</gene>
<feature type="domain" description="Fucosyltransferase C-terminal" evidence="4">
    <location>
        <begin position="152"/>
        <end position="273"/>
    </location>
</feature>
<dbReference type="InterPro" id="IPR055270">
    <property type="entry name" value="Glyco_tran_10_C"/>
</dbReference>
<evidence type="ECO:0000313" key="5">
    <source>
        <dbReference type="EMBL" id="ABB39670.2"/>
    </source>
</evidence>
<dbReference type="SUPFAM" id="SSF53756">
    <property type="entry name" value="UDP-Glycosyltransferase/glycogen phosphorylase"/>
    <property type="match status" value="1"/>
</dbReference>
<evidence type="ECO:0000256" key="3">
    <source>
        <dbReference type="ARBA" id="ARBA00022679"/>
    </source>
</evidence>
<dbReference type="STRING" id="207559.Dde_2875"/>
<dbReference type="Gene3D" id="3.40.50.11660">
    <property type="entry name" value="Glycosyl transferase family 10, C-terminal domain"/>
    <property type="match status" value="1"/>
</dbReference>
<dbReference type="KEGG" id="dde:Dde_2875"/>
<dbReference type="GO" id="GO:0032259">
    <property type="term" value="P:methylation"/>
    <property type="evidence" value="ECO:0007669"/>
    <property type="project" value="UniProtKB-KW"/>
</dbReference>
<evidence type="ECO:0000256" key="2">
    <source>
        <dbReference type="ARBA" id="ARBA00022676"/>
    </source>
</evidence>
<evidence type="ECO:0000256" key="1">
    <source>
        <dbReference type="ARBA" id="ARBA00008919"/>
    </source>
</evidence>